<organism evidence="2 3">
    <name type="scientific">Paracraurococcus ruber</name>
    <dbReference type="NCBI Taxonomy" id="77675"/>
    <lineage>
        <taxon>Bacteria</taxon>
        <taxon>Pseudomonadati</taxon>
        <taxon>Pseudomonadota</taxon>
        <taxon>Alphaproteobacteria</taxon>
        <taxon>Acetobacterales</taxon>
        <taxon>Roseomonadaceae</taxon>
        <taxon>Paracraurococcus</taxon>
    </lineage>
</organism>
<dbReference type="InterPro" id="IPR003779">
    <property type="entry name" value="CMD-like"/>
</dbReference>
<dbReference type="PANTHER" id="PTHR33570:SF9">
    <property type="entry name" value="BLL4600 PROTEIN"/>
    <property type="match status" value="1"/>
</dbReference>
<dbReference type="EMBL" id="NRSG01000157">
    <property type="protein sequence ID" value="MBK1660226.1"/>
    <property type="molecule type" value="Genomic_DNA"/>
</dbReference>
<feature type="domain" description="Carboxymuconolactone decarboxylase-like" evidence="1">
    <location>
        <begin position="17"/>
        <end position="99"/>
    </location>
</feature>
<proteinExistence type="predicted"/>
<dbReference type="InterPro" id="IPR029032">
    <property type="entry name" value="AhpD-like"/>
</dbReference>
<gene>
    <name evidence="2" type="ORF">CKO45_18500</name>
</gene>
<sequence>MAAPPSARRDRLKPYFPKLVQMTNDYAYADVWERKELSKRDRSLATVAALTALGWQEQLATHIGRALGNGVTREEIAEVITHLAIYAGWPAAMTASHIAMDVFEEQDKAKGPGGDGA</sequence>
<comment type="caution">
    <text evidence="2">The sequence shown here is derived from an EMBL/GenBank/DDBJ whole genome shotgun (WGS) entry which is preliminary data.</text>
</comment>
<evidence type="ECO:0000313" key="2">
    <source>
        <dbReference type="EMBL" id="MBK1660226.1"/>
    </source>
</evidence>
<dbReference type="InterPro" id="IPR052512">
    <property type="entry name" value="4CMD/NDH-1_regulator"/>
</dbReference>
<evidence type="ECO:0000259" key="1">
    <source>
        <dbReference type="Pfam" id="PF02627"/>
    </source>
</evidence>
<dbReference type="Proteomes" id="UP000697995">
    <property type="component" value="Unassembled WGS sequence"/>
</dbReference>
<accession>A0ABS1D0Z3</accession>
<dbReference type="Gene3D" id="1.20.1290.10">
    <property type="entry name" value="AhpD-like"/>
    <property type="match status" value="1"/>
</dbReference>
<protein>
    <submittedName>
        <fullName evidence="2">4-carboxymuconolactone decarboxylase</fullName>
    </submittedName>
</protein>
<dbReference type="SUPFAM" id="SSF69118">
    <property type="entry name" value="AhpD-like"/>
    <property type="match status" value="1"/>
</dbReference>
<evidence type="ECO:0000313" key="3">
    <source>
        <dbReference type="Proteomes" id="UP000697995"/>
    </source>
</evidence>
<reference evidence="2 3" key="1">
    <citation type="journal article" date="2020" name="Microorganisms">
        <title>Osmotic Adaptation and Compatible Solute Biosynthesis of Phototrophic Bacteria as Revealed from Genome Analyses.</title>
        <authorList>
            <person name="Imhoff J.F."/>
            <person name="Rahn T."/>
            <person name="Kunzel S."/>
            <person name="Keller A."/>
            <person name="Neulinger S.C."/>
        </authorList>
    </citation>
    <scope>NUCLEOTIDE SEQUENCE [LARGE SCALE GENOMIC DNA]</scope>
    <source>
        <strain evidence="2 3">DSM 15382</strain>
    </source>
</reference>
<dbReference type="PANTHER" id="PTHR33570">
    <property type="entry name" value="4-CARBOXYMUCONOLACTONE DECARBOXYLASE FAMILY PROTEIN"/>
    <property type="match status" value="1"/>
</dbReference>
<name>A0ABS1D0Z3_9PROT</name>
<keyword evidence="3" id="KW-1185">Reference proteome</keyword>
<dbReference type="Pfam" id="PF02627">
    <property type="entry name" value="CMD"/>
    <property type="match status" value="1"/>
</dbReference>
<dbReference type="RefSeq" id="WP_133220877.1">
    <property type="nucleotide sequence ID" value="NZ_NRSG01000157.1"/>
</dbReference>